<accession>A0A9P5SCA9</accession>
<feature type="compositionally biased region" description="Basic and acidic residues" evidence="1">
    <location>
        <begin position="322"/>
        <end position="338"/>
    </location>
</feature>
<feature type="region of interest" description="Disordered" evidence="1">
    <location>
        <begin position="534"/>
        <end position="569"/>
    </location>
</feature>
<reference evidence="2" key="1">
    <citation type="journal article" date="2020" name="Fungal Divers.">
        <title>Resolving the Mortierellaceae phylogeny through synthesis of multi-gene phylogenetics and phylogenomics.</title>
        <authorList>
            <person name="Vandepol N."/>
            <person name="Liber J."/>
            <person name="Desiro A."/>
            <person name="Na H."/>
            <person name="Kennedy M."/>
            <person name="Barry K."/>
            <person name="Grigoriev I.V."/>
            <person name="Miller A.N."/>
            <person name="O'Donnell K."/>
            <person name="Stajich J.E."/>
            <person name="Bonito G."/>
        </authorList>
    </citation>
    <scope>NUCLEOTIDE SEQUENCE</scope>
    <source>
        <strain evidence="2">NVP1</strain>
    </source>
</reference>
<feature type="region of interest" description="Disordered" evidence="1">
    <location>
        <begin position="437"/>
        <end position="469"/>
    </location>
</feature>
<name>A0A9P5SCA9_9FUNG</name>
<gene>
    <name evidence="2" type="ORF">BG006_011096</name>
</gene>
<evidence type="ECO:0000313" key="3">
    <source>
        <dbReference type="Proteomes" id="UP000696485"/>
    </source>
</evidence>
<feature type="compositionally biased region" description="Polar residues" evidence="1">
    <location>
        <begin position="166"/>
        <end position="183"/>
    </location>
</feature>
<protein>
    <submittedName>
        <fullName evidence="2">Uncharacterized protein</fullName>
    </submittedName>
</protein>
<feature type="compositionally biased region" description="Low complexity" evidence="1">
    <location>
        <begin position="544"/>
        <end position="569"/>
    </location>
</feature>
<feature type="compositionally biased region" description="Basic and acidic residues" evidence="1">
    <location>
        <begin position="282"/>
        <end position="298"/>
    </location>
</feature>
<evidence type="ECO:0000313" key="2">
    <source>
        <dbReference type="EMBL" id="KAF9325424.1"/>
    </source>
</evidence>
<organism evidence="2 3">
    <name type="scientific">Podila minutissima</name>
    <dbReference type="NCBI Taxonomy" id="64525"/>
    <lineage>
        <taxon>Eukaryota</taxon>
        <taxon>Fungi</taxon>
        <taxon>Fungi incertae sedis</taxon>
        <taxon>Mucoromycota</taxon>
        <taxon>Mortierellomycotina</taxon>
        <taxon>Mortierellomycetes</taxon>
        <taxon>Mortierellales</taxon>
        <taxon>Mortierellaceae</taxon>
        <taxon>Podila</taxon>
    </lineage>
</organism>
<proteinExistence type="predicted"/>
<feature type="region of interest" description="Disordered" evidence="1">
    <location>
        <begin position="84"/>
        <end position="108"/>
    </location>
</feature>
<keyword evidence="3" id="KW-1185">Reference proteome</keyword>
<feature type="region of interest" description="Disordered" evidence="1">
    <location>
        <begin position="146"/>
        <end position="186"/>
    </location>
</feature>
<sequence length="665" mass="68549">MQRNNDNKYPSEDNVFVTKPSSANVLENLNATSSHANQNPTAKAMRSGQEHEFAYEIAGPAVGGMAPQATPYNQYSITDSMSKTKISEGTPNTTTTTTNTKPVGASSTDSISKAGAKAAGAVGAVPAGAAATGGDLVNAARNVVSHHGTPEDSLDSPHPHPITYMSGKTTEVKSQTATTSTPRSAAKPAFVEPIHSTGLNNPVAPTHHHATQNVPKGEVVTAGVIGAASAISAAPPMNDTIKATPRFTPFEPSSHPPSQISSNDGLAKMTANSTPSTATPAQEKHLHEHHSGIKDKVKNVFRRRSSAQAAAEAEAAAAAAAEDAKPKSYDAKLDRFEAIPETPYTSSGAPKADLHAAPGKPAVKLDAHPTTTLNQGHNSRRREASTSDLAMSKTSTTSSSSSVSSRPLSEKITAPVVGAAAAGTAAYMGKMAKDAKDTKGAFVDSTNTSTYSSKSVTPAPHSTPVINTTSTYAPATTLPAVERTTAKTTGTTTDPSRPLTKKVTAPMTGAAATVGAATAGTAAYMSNKAKDTMDAATSGNAHNSSSYKTTTTTGTTPAPTTYSKTTPTTITSSLGTTPVQVKSADKIAIPASYKGPIPKAGPGEEVVWVKTTTTTDYYDTDKGVDTNGDVVETRQNVLDPNSFQTEHNNVTTYVNDGHGGKRPLK</sequence>
<comment type="caution">
    <text evidence="2">The sequence shown here is derived from an EMBL/GenBank/DDBJ whole genome shotgun (WGS) entry which is preliminary data.</text>
</comment>
<feature type="compositionally biased region" description="Low complexity" evidence="1">
    <location>
        <begin position="270"/>
        <end position="281"/>
    </location>
</feature>
<dbReference type="EMBL" id="JAAAUY010000927">
    <property type="protein sequence ID" value="KAF9325424.1"/>
    <property type="molecule type" value="Genomic_DNA"/>
</dbReference>
<dbReference type="Proteomes" id="UP000696485">
    <property type="component" value="Unassembled WGS sequence"/>
</dbReference>
<feature type="compositionally biased region" description="Low complexity" evidence="1">
    <location>
        <begin position="307"/>
        <end position="321"/>
    </location>
</feature>
<feature type="compositionally biased region" description="Low complexity" evidence="1">
    <location>
        <begin position="90"/>
        <end position="100"/>
    </location>
</feature>
<feature type="compositionally biased region" description="Low complexity" evidence="1">
    <location>
        <begin position="392"/>
        <end position="405"/>
    </location>
</feature>
<evidence type="ECO:0000256" key="1">
    <source>
        <dbReference type="SAM" id="MobiDB-lite"/>
    </source>
</evidence>
<dbReference type="AlphaFoldDB" id="A0A9P5SCA9"/>
<feature type="region of interest" description="Disordered" evidence="1">
    <location>
        <begin position="249"/>
        <end position="416"/>
    </location>
</feature>
<feature type="compositionally biased region" description="Polar residues" evidence="1">
    <location>
        <begin position="444"/>
        <end position="456"/>
    </location>
</feature>